<evidence type="ECO:0000313" key="3">
    <source>
        <dbReference type="Proteomes" id="UP000235145"/>
    </source>
</evidence>
<organism evidence="2 3">
    <name type="scientific">Lactuca sativa</name>
    <name type="common">Garden lettuce</name>
    <dbReference type="NCBI Taxonomy" id="4236"/>
    <lineage>
        <taxon>Eukaryota</taxon>
        <taxon>Viridiplantae</taxon>
        <taxon>Streptophyta</taxon>
        <taxon>Embryophyta</taxon>
        <taxon>Tracheophyta</taxon>
        <taxon>Spermatophyta</taxon>
        <taxon>Magnoliopsida</taxon>
        <taxon>eudicotyledons</taxon>
        <taxon>Gunneridae</taxon>
        <taxon>Pentapetalae</taxon>
        <taxon>asterids</taxon>
        <taxon>campanulids</taxon>
        <taxon>Asterales</taxon>
        <taxon>Asteraceae</taxon>
        <taxon>Cichorioideae</taxon>
        <taxon>Cichorieae</taxon>
        <taxon>Lactucinae</taxon>
        <taxon>Lactuca</taxon>
    </lineage>
</organism>
<evidence type="ECO:0000313" key="2">
    <source>
        <dbReference type="EMBL" id="KAJ0204616.1"/>
    </source>
</evidence>
<gene>
    <name evidence="2" type="ORF">LSAT_V11C500259150</name>
</gene>
<comment type="caution">
    <text evidence="2">The sequence shown here is derived from an EMBL/GenBank/DDBJ whole genome shotgun (WGS) entry which is preliminary data.</text>
</comment>
<dbReference type="EMBL" id="NBSK02000005">
    <property type="protein sequence ID" value="KAJ0204616.1"/>
    <property type="molecule type" value="Genomic_DNA"/>
</dbReference>
<sequence length="215" mass="25171">MVCEEKHSETLCLVSYLTSLSYKGTDAVISPDGIKWLYLKVGDTKMVYGPEEFCLITGFSFLAATGDDAIRACLIYVLCEGFLGKEANDRNFDGWNIFAWGSYLWEFTYDNREDMWNKINKYLSLPEPCQSFKYSVSGFTAPFRIWIYKMLPFVRSGYVLCRNKDTPWMKRWSATKKLKWVDVNKIFDMTKEGRRPRHSMTSSDEERRSSYYMSC</sequence>
<feature type="region of interest" description="Disordered" evidence="1">
    <location>
        <begin position="193"/>
        <end position="215"/>
    </location>
</feature>
<dbReference type="PANTHER" id="PTHR48449:SF1">
    <property type="entry name" value="DUF1985 DOMAIN-CONTAINING PROTEIN"/>
    <property type="match status" value="1"/>
</dbReference>
<dbReference type="Proteomes" id="UP000235145">
    <property type="component" value="Unassembled WGS sequence"/>
</dbReference>
<keyword evidence="3" id="KW-1185">Reference proteome</keyword>
<protein>
    <submittedName>
        <fullName evidence="2">Uncharacterized protein</fullName>
    </submittedName>
</protein>
<evidence type="ECO:0000256" key="1">
    <source>
        <dbReference type="SAM" id="MobiDB-lite"/>
    </source>
</evidence>
<proteinExistence type="predicted"/>
<dbReference type="AlphaFoldDB" id="A0A9R1VE01"/>
<dbReference type="PANTHER" id="PTHR48449">
    <property type="entry name" value="DUF1985 DOMAIN-CONTAINING PROTEIN"/>
    <property type="match status" value="1"/>
</dbReference>
<reference evidence="2 3" key="1">
    <citation type="journal article" date="2017" name="Nat. Commun.">
        <title>Genome assembly with in vitro proximity ligation data and whole-genome triplication in lettuce.</title>
        <authorList>
            <person name="Reyes-Chin-Wo S."/>
            <person name="Wang Z."/>
            <person name="Yang X."/>
            <person name="Kozik A."/>
            <person name="Arikit S."/>
            <person name="Song C."/>
            <person name="Xia L."/>
            <person name="Froenicke L."/>
            <person name="Lavelle D.O."/>
            <person name="Truco M.J."/>
            <person name="Xia R."/>
            <person name="Zhu S."/>
            <person name="Xu C."/>
            <person name="Xu H."/>
            <person name="Xu X."/>
            <person name="Cox K."/>
            <person name="Korf I."/>
            <person name="Meyers B.C."/>
            <person name="Michelmore R.W."/>
        </authorList>
    </citation>
    <scope>NUCLEOTIDE SEQUENCE [LARGE SCALE GENOMIC DNA]</scope>
    <source>
        <strain evidence="3">cv. Salinas</strain>
        <tissue evidence="2">Seedlings</tissue>
    </source>
</reference>
<name>A0A9R1VE01_LACSA</name>
<accession>A0A9R1VE01</accession>